<dbReference type="VEuPathDB" id="FungiDB:FOMG_04619"/>
<dbReference type="VEuPathDB" id="FungiDB:FOC1_g10009425"/>
<feature type="region of interest" description="Disordered" evidence="11">
    <location>
        <begin position="383"/>
        <end position="411"/>
    </location>
</feature>
<evidence type="ECO:0000256" key="10">
    <source>
        <dbReference type="ARBA" id="ARBA00069496"/>
    </source>
</evidence>
<dbReference type="VEuPathDB" id="FungiDB:FOIG_05382"/>
<protein>
    <recommendedName>
        <fullName evidence="10">Twinfilin</fullName>
    </recommendedName>
</protein>
<dbReference type="InterPro" id="IPR028458">
    <property type="entry name" value="Twinfilin"/>
</dbReference>
<dbReference type="InterPro" id="IPR002108">
    <property type="entry name" value="ADF-H"/>
</dbReference>
<dbReference type="Proteomes" id="UP000285860">
    <property type="component" value="Unassembled WGS sequence"/>
</dbReference>
<dbReference type="VEuPathDB" id="FungiDB:FOXG_02389"/>
<feature type="signal peptide" evidence="12">
    <location>
        <begin position="1"/>
        <end position="17"/>
    </location>
</feature>
<dbReference type="InterPro" id="IPR029006">
    <property type="entry name" value="ADF-H/Gelsolin-like_dom_sf"/>
</dbReference>
<evidence type="ECO:0000256" key="8">
    <source>
        <dbReference type="ARBA" id="ARBA00038532"/>
    </source>
</evidence>
<feature type="compositionally biased region" description="Low complexity" evidence="11">
    <location>
        <begin position="175"/>
        <end position="189"/>
    </location>
</feature>
<comment type="subcellular location">
    <subcellularLocation>
        <location evidence="2">Cytoplasm</location>
        <location evidence="2">Cell cortex</location>
    </subcellularLocation>
    <subcellularLocation>
        <location evidence="1">Cytoplasm</location>
        <location evidence="1">Cytoskeleton</location>
    </subcellularLocation>
</comment>
<keyword evidence="7" id="KW-0206">Cytoskeleton</keyword>
<reference evidence="14 15" key="1">
    <citation type="journal article" date="2018" name="Sci. Rep.">
        <title>Characterisation of pathogen-specific regions and novel effector candidates in Fusarium oxysporum f. sp. cepae.</title>
        <authorList>
            <person name="Armitage A.D."/>
            <person name="Taylor A."/>
            <person name="Sobczyk M.K."/>
            <person name="Baxter L."/>
            <person name="Greenfield B.P."/>
            <person name="Bates H.J."/>
            <person name="Wilson F."/>
            <person name="Jackson A.C."/>
            <person name="Ott S."/>
            <person name="Harrison R.J."/>
            <person name="Clarkson J.P."/>
        </authorList>
    </citation>
    <scope>NUCLEOTIDE SEQUENCE [LARGE SCALE GENOMIC DNA]</scope>
    <source>
        <strain evidence="14 15">Fo_A28</strain>
    </source>
</reference>
<dbReference type="VEuPathDB" id="FungiDB:FOZG_04795"/>
<feature type="region of interest" description="Disordered" evidence="11">
    <location>
        <begin position="545"/>
        <end position="576"/>
    </location>
</feature>
<dbReference type="GO" id="GO:0051016">
    <property type="term" value="P:barbed-end actin filament capping"/>
    <property type="evidence" value="ECO:0007669"/>
    <property type="project" value="TreeGrafter"/>
</dbReference>
<evidence type="ECO:0000256" key="7">
    <source>
        <dbReference type="ARBA" id="ARBA00023212"/>
    </source>
</evidence>
<comment type="subunit">
    <text evidence="8">Interacts with G-actin; ADP-actin form.</text>
</comment>
<accession>A0A420RLL8</accession>
<dbReference type="FunFam" id="3.40.20.10:FF:000007">
    <property type="entry name" value="Twinfilin-1 isoform 1"/>
    <property type="match status" value="1"/>
</dbReference>
<evidence type="ECO:0000256" key="4">
    <source>
        <dbReference type="ARBA" id="ARBA00022490"/>
    </source>
</evidence>
<dbReference type="AlphaFoldDB" id="A0A420RLL8"/>
<dbReference type="CDD" id="cd11284">
    <property type="entry name" value="ADF_Twf-C_like"/>
    <property type="match status" value="1"/>
</dbReference>
<dbReference type="PANTHER" id="PTHR13759:SF1">
    <property type="entry name" value="TWINFILIN"/>
    <property type="match status" value="1"/>
</dbReference>
<evidence type="ECO:0000256" key="5">
    <source>
        <dbReference type="ARBA" id="ARBA00022737"/>
    </source>
</evidence>
<evidence type="ECO:0000259" key="13">
    <source>
        <dbReference type="PROSITE" id="PS51263"/>
    </source>
</evidence>
<evidence type="ECO:0000256" key="6">
    <source>
        <dbReference type="ARBA" id="ARBA00023203"/>
    </source>
</evidence>
<evidence type="ECO:0000256" key="2">
    <source>
        <dbReference type="ARBA" id="ARBA00004544"/>
    </source>
</evidence>
<feature type="compositionally biased region" description="Low complexity" evidence="11">
    <location>
        <begin position="196"/>
        <end position="207"/>
    </location>
</feature>
<proteinExistence type="inferred from homology"/>
<evidence type="ECO:0000256" key="9">
    <source>
        <dbReference type="ARBA" id="ARBA00056419"/>
    </source>
</evidence>
<dbReference type="PANTHER" id="PTHR13759">
    <property type="entry name" value="TWINFILIN"/>
    <property type="match status" value="1"/>
</dbReference>
<keyword evidence="12" id="KW-0732">Signal</keyword>
<dbReference type="Pfam" id="PF00241">
    <property type="entry name" value="Cofilin_ADF"/>
    <property type="match status" value="2"/>
</dbReference>
<dbReference type="VEuPathDB" id="FungiDB:FOC4_g10010757"/>
<evidence type="ECO:0000256" key="11">
    <source>
        <dbReference type="SAM" id="MobiDB-lite"/>
    </source>
</evidence>
<dbReference type="EMBL" id="MRCY01000014">
    <property type="protein sequence ID" value="RKL17908.1"/>
    <property type="molecule type" value="Genomic_DNA"/>
</dbReference>
<feature type="region of interest" description="Disordered" evidence="11">
    <location>
        <begin position="159"/>
        <end position="256"/>
    </location>
</feature>
<dbReference type="GO" id="GO:0003785">
    <property type="term" value="F:actin monomer binding"/>
    <property type="evidence" value="ECO:0007669"/>
    <property type="project" value="TreeGrafter"/>
</dbReference>
<dbReference type="GO" id="GO:0051015">
    <property type="term" value="F:actin filament binding"/>
    <property type="evidence" value="ECO:0007669"/>
    <property type="project" value="TreeGrafter"/>
</dbReference>
<dbReference type="VEuPathDB" id="FungiDB:HZS61_010278"/>
<feature type="compositionally biased region" description="Polar residues" evidence="11">
    <location>
        <begin position="208"/>
        <end position="217"/>
    </location>
</feature>
<evidence type="ECO:0000256" key="12">
    <source>
        <dbReference type="SAM" id="SignalP"/>
    </source>
</evidence>
<dbReference type="GO" id="GO:0005938">
    <property type="term" value="C:cell cortex"/>
    <property type="evidence" value="ECO:0007669"/>
    <property type="project" value="UniProtKB-SubCell"/>
</dbReference>
<evidence type="ECO:0000256" key="3">
    <source>
        <dbReference type="ARBA" id="ARBA00009557"/>
    </source>
</evidence>
<evidence type="ECO:0000256" key="1">
    <source>
        <dbReference type="ARBA" id="ARBA00004245"/>
    </source>
</evidence>
<dbReference type="PROSITE" id="PS51263">
    <property type="entry name" value="ADF_H"/>
    <property type="match status" value="2"/>
</dbReference>
<feature type="compositionally biased region" description="Low complexity" evidence="11">
    <location>
        <begin position="218"/>
        <end position="231"/>
    </location>
</feature>
<dbReference type="Gene3D" id="3.40.20.10">
    <property type="entry name" value="Severin"/>
    <property type="match status" value="2"/>
</dbReference>
<keyword evidence="4" id="KW-0963">Cytoplasm</keyword>
<dbReference type="GO" id="GO:0005884">
    <property type="term" value="C:actin filament"/>
    <property type="evidence" value="ECO:0007669"/>
    <property type="project" value="TreeGrafter"/>
</dbReference>
<comment type="caution">
    <text evidence="14">The sequence shown here is derived from an EMBL/GenBank/DDBJ whole genome shotgun (WGS) entry which is preliminary data.</text>
</comment>
<keyword evidence="6" id="KW-0009">Actin-binding</keyword>
<feature type="domain" description="ADF-H" evidence="13">
    <location>
        <begin position="247"/>
        <end position="379"/>
    </location>
</feature>
<feature type="domain" description="ADF-H" evidence="13">
    <location>
        <begin position="418"/>
        <end position="559"/>
    </location>
</feature>
<dbReference type="SMART" id="SM00102">
    <property type="entry name" value="ADF"/>
    <property type="match status" value="2"/>
</dbReference>
<comment type="function">
    <text evidence="9">Actin-binding protein involved in motile and morphological processes. Inhibits actin polymerization, likely by sequestering G-actin.</text>
</comment>
<feature type="compositionally biased region" description="Polar residues" evidence="11">
    <location>
        <begin position="243"/>
        <end position="256"/>
    </location>
</feature>
<name>A0A420RLL8_FUSOX</name>
<comment type="similarity">
    <text evidence="3">Belongs to the actin-binding proteins ADF family. Twinfilin subfamily.</text>
</comment>
<feature type="chain" id="PRO_5019451136" description="Twinfilin" evidence="12">
    <location>
        <begin position="18"/>
        <end position="576"/>
    </location>
</feature>
<evidence type="ECO:0000313" key="14">
    <source>
        <dbReference type="EMBL" id="RKL17908.1"/>
    </source>
</evidence>
<evidence type="ECO:0000313" key="15">
    <source>
        <dbReference type="Proteomes" id="UP000285860"/>
    </source>
</evidence>
<dbReference type="SUPFAM" id="SSF55753">
    <property type="entry name" value="Actin depolymerizing proteins"/>
    <property type="match status" value="2"/>
</dbReference>
<sequence length="576" mass="62044">MFSHLLIAAFGVTAALGQTSYGEQFKYWGCATVDAAGFSNPVPLPNGILTPEACQDACAGHIACRCGDDANAIKSVNEHSCNYPCTQDPNSPMCGGICPEGTPSISNLFIIEPAELQASEPVPQLDNPLNQPMSINAVPPSMAPQASFASDALPVATSSPLPGVPLPQSEAVQQPPVTSVTLPSPTSIPSDPPVTSPDQPEQSPPQSTINFPSTLTQPSSVSLLAPAASAPDSTREVLGIPPKSQTEPSTTSQELQDQFNSLLSSDDTFGLLATIEKEALVPVATIPSKSSSFSDNLSGLEPHLKPDAALYIILRRYDTAPRFLAITYVPDSAKVRQKMLFASTRLTFVRELGTEHFRETIFATTAEELSVKGFEKHDAHNKLDAPLTEEEQQLGEVKRAEQEAGSGTGHKEIHLSKNFAMPISEDAVAALREVGQDGGRIVTMLKINPDTEVVELVPEAPTPSGIAELTQAISSTEPRFTFYRYTHTHNGAESSPILFFYTCPSTPGNKSIKFRMMYPLMKRSVLEVAEREAGLKLEKKFEVEEPSEITEQSVLEDLHPKVAARQGFSRPKRPGR</sequence>
<keyword evidence="5" id="KW-0677">Repeat</keyword>
<gene>
    <name evidence="14" type="ORF">BFJ68_g4171</name>
</gene>
<dbReference type="CDD" id="cd11285">
    <property type="entry name" value="ADF_Twf-N_like"/>
    <property type="match status" value="1"/>
</dbReference>
<dbReference type="GO" id="GO:0030042">
    <property type="term" value="P:actin filament depolymerization"/>
    <property type="evidence" value="ECO:0007669"/>
    <property type="project" value="TreeGrafter"/>
</dbReference>
<dbReference type="FunFam" id="3.40.20.10:FF:000042">
    <property type="entry name" value="Actin depolymerizing protein"/>
    <property type="match status" value="1"/>
</dbReference>
<organism evidence="14 15">
    <name type="scientific">Fusarium oxysporum</name>
    <name type="common">Fusarium vascular wilt</name>
    <dbReference type="NCBI Taxonomy" id="5507"/>
    <lineage>
        <taxon>Eukaryota</taxon>
        <taxon>Fungi</taxon>
        <taxon>Dikarya</taxon>
        <taxon>Ascomycota</taxon>
        <taxon>Pezizomycotina</taxon>
        <taxon>Sordariomycetes</taxon>
        <taxon>Hypocreomycetidae</taxon>
        <taxon>Hypocreales</taxon>
        <taxon>Nectriaceae</taxon>
        <taxon>Fusarium</taxon>
        <taxon>Fusarium oxysporum species complex</taxon>
    </lineage>
</organism>